<dbReference type="Gene3D" id="3.50.50.60">
    <property type="entry name" value="FAD/NAD(P)-binding domain"/>
    <property type="match status" value="1"/>
</dbReference>
<dbReference type="PANTHER" id="PTHR43747">
    <property type="entry name" value="FAD-BINDING PROTEIN"/>
    <property type="match status" value="1"/>
</dbReference>
<evidence type="ECO:0000313" key="3">
    <source>
        <dbReference type="Proteomes" id="UP001208938"/>
    </source>
</evidence>
<name>A0ABT3H019_9RHOB</name>
<organism evidence="2 3">
    <name type="scientific">Pararhodobacter zhoushanensis</name>
    <dbReference type="NCBI Taxonomy" id="2479545"/>
    <lineage>
        <taxon>Bacteria</taxon>
        <taxon>Pseudomonadati</taxon>
        <taxon>Pseudomonadota</taxon>
        <taxon>Alphaproteobacteria</taxon>
        <taxon>Rhodobacterales</taxon>
        <taxon>Paracoccaceae</taxon>
        <taxon>Pararhodobacter</taxon>
    </lineage>
</organism>
<dbReference type="SUPFAM" id="SSF51905">
    <property type="entry name" value="FAD/NAD(P)-binding domain"/>
    <property type="match status" value="1"/>
</dbReference>
<accession>A0ABT3H019</accession>
<dbReference type="Pfam" id="PF01494">
    <property type="entry name" value="FAD_binding_3"/>
    <property type="match status" value="1"/>
</dbReference>
<evidence type="ECO:0000259" key="1">
    <source>
        <dbReference type="Pfam" id="PF01494"/>
    </source>
</evidence>
<dbReference type="PRINTS" id="PR00420">
    <property type="entry name" value="RNGMNOXGNASE"/>
</dbReference>
<dbReference type="EMBL" id="JAPDFL010000001">
    <property type="protein sequence ID" value="MCW1933127.1"/>
    <property type="molecule type" value="Genomic_DNA"/>
</dbReference>
<evidence type="ECO:0000313" key="2">
    <source>
        <dbReference type="EMBL" id="MCW1933127.1"/>
    </source>
</evidence>
<comment type="caution">
    <text evidence="2">The sequence shown here is derived from an EMBL/GenBank/DDBJ whole genome shotgun (WGS) entry which is preliminary data.</text>
</comment>
<dbReference type="InterPro" id="IPR002938">
    <property type="entry name" value="FAD-bd"/>
</dbReference>
<reference evidence="2 3" key="1">
    <citation type="submission" date="2022-10" db="EMBL/GenBank/DDBJ databases">
        <title>Pararhodobacter sp. nov., isolated from marine algae.</title>
        <authorList>
            <person name="Choi B.J."/>
            <person name="Kim J.M."/>
            <person name="Lee J.K."/>
            <person name="Choi D.G."/>
            <person name="Jeon C.O."/>
        </authorList>
    </citation>
    <scope>NUCLEOTIDE SEQUENCE [LARGE SCALE GENOMIC DNA]</scope>
    <source>
        <strain evidence="2 3">ZQ420</strain>
    </source>
</reference>
<dbReference type="InterPro" id="IPR036188">
    <property type="entry name" value="FAD/NAD-bd_sf"/>
</dbReference>
<proteinExistence type="predicted"/>
<protein>
    <submittedName>
        <fullName evidence="2">Tryptophan 7-halogenase</fullName>
    </submittedName>
</protein>
<gene>
    <name evidence="2" type="ORF">OKW52_12890</name>
</gene>
<keyword evidence="3" id="KW-1185">Reference proteome</keyword>
<dbReference type="Proteomes" id="UP001208938">
    <property type="component" value="Unassembled WGS sequence"/>
</dbReference>
<dbReference type="PANTHER" id="PTHR43747:SF1">
    <property type="entry name" value="SLR1998 PROTEIN"/>
    <property type="match status" value="1"/>
</dbReference>
<dbReference type="InterPro" id="IPR050816">
    <property type="entry name" value="Flavin-dep_Halogenase_NPB"/>
</dbReference>
<dbReference type="RefSeq" id="WP_264506074.1">
    <property type="nucleotide sequence ID" value="NZ_JAPDFL010000001.1"/>
</dbReference>
<sequence>MTSAIPPRTVAIVGAGPGGTTLAVRLRRLGYRVVLVEKAAFPREHIGESLTGECAIVLRDMGFGDAMDAAGFPVKRAVTVHGPNKLNRFRVPVQRLGEDGVIIPGQTWQVRRPEFDSLLLNGALAEGAELIRAEARGVLRRDGRISGLRLRDETGKDSDLAADFVADASGLQTFLSRSGVCGARHRGGYEKQVAFYGQFEGARRDLAPDDGATHIFYAARHLWAWFIPISSTVTSIGVVTPGALFKASGQSVQEYLTAQLASLHPELSERLRDAQPVSETWSTSNYSYHIDDFAGDGYLCIGDAHQFTDPIFSFGVSNSVQEASLAADAIDGYLTAPSVDRMNPIHTYADSVSRAQARVKTLIDTFWEFPLAFLKLAHYDRQADIAELLSGRLYSQSAETNEAGVIMRDLLAKRRRAEATPG</sequence>
<feature type="domain" description="FAD-binding" evidence="1">
    <location>
        <begin position="9"/>
        <end position="328"/>
    </location>
</feature>